<feature type="region of interest" description="Disordered" evidence="1">
    <location>
        <begin position="1"/>
        <end position="52"/>
    </location>
</feature>
<proteinExistence type="predicted"/>
<name>A0A834BM21_ORYME</name>
<dbReference type="AlphaFoldDB" id="A0A834BM21"/>
<dbReference type="EMBL" id="WKFB01000994">
    <property type="protein sequence ID" value="KAF6716152.1"/>
    <property type="molecule type" value="Genomic_DNA"/>
</dbReference>
<feature type="region of interest" description="Disordered" evidence="1">
    <location>
        <begin position="164"/>
        <end position="200"/>
    </location>
</feature>
<gene>
    <name evidence="2" type="ORF">FQA47_016615</name>
</gene>
<sequence>MEVGVSWILTKEERTAENPHTGLESPKPEATNDPPVQDQALETPEGKSEEELHPGAATAMVKQFFIESDAVFPGVDIKSISRRIFKKVYKEVKDVDLSNTDITSRAEKRRAFSFRFILPNQSRPQALHLIPPSTSFSGQSVGGRTPHFCMLSLLSEQSMPQYQLRGKKQKTYQGRGATQAEVERKNRWRGGEGEEIMKKT</sequence>
<evidence type="ECO:0000256" key="1">
    <source>
        <dbReference type="SAM" id="MobiDB-lite"/>
    </source>
</evidence>
<organism evidence="2 3">
    <name type="scientific">Oryzias melastigma</name>
    <name type="common">Marine medaka</name>
    <dbReference type="NCBI Taxonomy" id="30732"/>
    <lineage>
        <taxon>Eukaryota</taxon>
        <taxon>Metazoa</taxon>
        <taxon>Chordata</taxon>
        <taxon>Craniata</taxon>
        <taxon>Vertebrata</taxon>
        <taxon>Euteleostomi</taxon>
        <taxon>Actinopterygii</taxon>
        <taxon>Neopterygii</taxon>
        <taxon>Teleostei</taxon>
        <taxon>Neoteleostei</taxon>
        <taxon>Acanthomorphata</taxon>
        <taxon>Ovalentaria</taxon>
        <taxon>Atherinomorphae</taxon>
        <taxon>Beloniformes</taxon>
        <taxon>Adrianichthyidae</taxon>
        <taxon>Oryziinae</taxon>
        <taxon>Oryzias</taxon>
    </lineage>
</organism>
<dbReference type="Proteomes" id="UP000646548">
    <property type="component" value="Unassembled WGS sequence"/>
</dbReference>
<comment type="caution">
    <text evidence="2">The sequence shown here is derived from an EMBL/GenBank/DDBJ whole genome shotgun (WGS) entry which is preliminary data.</text>
</comment>
<evidence type="ECO:0000313" key="2">
    <source>
        <dbReference type="EMBL" id="KAF6716152.1"/>
    </source>
</evidence>
<reference evidence="2" key="1">
    <citation type="journal article" name="BMC Genomics">
        <title>Long-read sequencing and de novo genome assembly of marine medaka (Oryzias melastigma).</title>
        <authorList>
            <person name="Liang P."/>
            <person name="Saqib H.S.A."/>
            <person name="Ni X."/>
            <person name="Shen Y."/>
        </authorList>
    </citation>
    <scope>NUCLEOTIDE SEQUENCE</scope>
    <source>
        <strain evidence="2">Bigg-433</strain>
    </source>
</reference>
<accession>A0A834BM21</accession>
<feature type="compositionally biased region" description="Basic and acidic residues" evidence="1">
    <location>
        <begin position="181"/>
        <end position="200"/>
    </location>
</feature>
<evidence type="ECO:0000313" key="3">
    <source>
        <dbReference type="Proteomes" id="UP000646548"/>
    </source>
</evidence>
<protein>
    <submittedName>
        <fullName evidence="2">Uncharacterized protein</fullName>
    </submittedName>
</protein>